<comment type="similarity">
    <text evidence="1">Belongs to the disease resistance NB-LRR family.</text>
</comment>
<keyword evidence="10" id="KW-1185">Reference proteome</keyword>
<dbReference type="SUPFAM" id="SSF52540">
    <property type="entry name" value="P-loop containing nucleoside triphosphate hydrolases"/>
    <property type="match status" value="1"/>
</dbReference>
<dbReference type="Gene3D" id="3.40.50.300">
    <property type="entry name" value="P-loop containing nucleotide triphosphate hydrolases"/>
    <property type="match status" value="1"/>
</dbReference>
<dbReference type="InterPro" id="IPR036388">
    <property type="entry name" value="WH-like_DNA-bd_sf"/>
</dbReference>
<dbReference type="PANTHER" id="PTHR36766:SF40">
    <property type="entry name" value="DISEASE RESISTANCE PROTEIN RGA3"/>
    <property type="match status" value="1"/>
</dbReference>
<evidence type="ECO:0000259" key="7">
    <source>
        <dbReference type="Pfam" id="PF23559"/>
    </source>
</evidence>
<dbReference type="Pfam" id="PF23559">
    <property type="entry name" value="WHD_DRP"/>
    <property type="match status" value="1"/>
</dbReference>
<feature type="domain" description="NB-ARC" evidence="6">
    <location>
        <begin position="175"/>
        <end position="338"/>
    </location>
</feature>
<reference evidence="9 10" key="1">
    <citation type="journal article" date="2017" name="Genome Biol.">
        <title>New reference genome sequences of hot pepper reveal the massive evolution of plant disease-resistance genes by retroduplication.</title>
        <authorList>
            <person name="Kim S."/>
            <person name="Park J."/>
            <person name="Yeom S.I."/>
            <person name="Kim Y.M."/>
            <person name="Seo E."/>
            <person name="Kim K.T."/>
            <person name="Kim M.S."/>
            <person name="Lee J.M."/>
            <person name="Cheong K."/>
            <person name="Shin H.S."/>
            <person name="Kim S.B."/>
            <person name="Han K."/>
            <person name="Lee J."/>
            <person name="Park M."/>
            <person name="Lee H.A."/>
            <person name="Lee H.Y."/>
            <person name="Lee Y."/>
            <person name="Oh S."/>
            <person name="Lee J.H."/>
            <person name="Choi E."/>
            <person name="Choi E."/>
            <person name="Lee S.E."/>
            <person name="Jeon J."/>
            <person name="Kim H."/>
            <person name="Choi G."/>
            <person name="Song H."/>
            <person name="Lee J."/>
            <person name="Lee S.C."/>
            <person name="Kwon J.K."/>
            <person name="Lee H.Y."/>
            <person name="Koo N."/>
            <person name="Hong Y."/>
            <person name="Kim R.W."/>
            <person name="Kang W.H."/>
            <person name="Huh J.H."/>
            <person name="Kang B.C."/>
            <person name="Yang T.J."/>
            <person name="Lee Y.H."/>
            <person name="Bennetzen J.L."/>
            <person name="Choi D."/>
        </authorList>
    </citation>
    <scope>NUCLEOTIDE SEQUENCE [LARGE SCALE GENOMIC DNA]</scope>
    <source>
        <strain evidence="10">cv. PBC81</strain>
    </source>
</reference>
<dbReference type="AlphaFoldDB" id="A0A2G2XG34"/>
<dbReference type="GO" id="GO:0006952">
    <property type="term" value="P:defense response"/>
    <property type="evidence" value="ECO:0007669"/>
    <property type="project" value="UniProtKB-KW"/>
</dbReference>
<evidence type="ECO:0000313" key="9">
    <source>
        <dbReference type="EMBL" id="PHT56455.1"/>
    </source>
</evidence>
<dbReference type="InterPro" id="IPR056789">
    <property type="entry name" value="LRR_R13L1-DRL21"/>
</dbReference>
<dbReference type="GO" id="GO:0043531">
    <property type="term" value="F:ADP binding"/>
    <property type="evidence" value="ECO:0007669"/>
    <property type="project" value="InterPro"/>
</dbReference>
<dbReference type="InterPro" id="IPR002182">
    <property type="entry name" value="NB-ARC"/>
</dbReference>
<evidence type="ECO:0000313" key="10">
    <source>
        <dbReference type="Proteomes" id="UP000224567"/>
    </source>
</evidence>
<sequence length="932" mass="106014">MDTDLRAGFASYTFSNFFANFTKLVKDEIMKVFGVSNEMRKLDRLILKVSDVIDTLETSYAASPTNILKKHAWVEEANRLKYDVDEYLEDISIQLGVCKGDSDILNALLSNFKLDAPHKISQHVKKLEELIAEIDNTFVIELLNLKVAKPNLRKHSSYMISSPRYEELMISRVDQREKIIKILFREDVSAICVAGMAGIGKTAFAESILNNKEVMDAYPLRIWVSVMEGFDVVRIIRAIIESISATNCKLTELWTLQSMLRSMVEGKTIIVVLDDFCTEDYDDWEKLSAPFEKSEKSKFIITTRNSKVGRVVGAEIFQLPVLLDEECYKILSERPFVKNQLQNLKLFGIQLAKKCKGIALVAKIMGDLLQCLPDEDWEWILKCELWDLPQYKDFIIPVLLESYCSLPSHLKKCFCYCSLFPPGYGFEMNSLVLLWLAEGLIQPVQNRRLEDLGKDYFNELVSRSFFNLADENHVQIKLYKIHEFTLNLALYITSGIYKRVEGDFYSSLDKVRHLSVCYDSAHSSMNLKVFPSCERLKTFLLCPARNAFVCEQISDLLGKFKILRVLNLNSGGITEVPDKIGDLKHLRYLNLANNNISSLPLSLCELSWLQTLVLTNCPSLDCLPENFSRLSELRHLVFDVRGQLRRMPIHFGFLVNLQTLDAFIVEENGGYTIEELKDLTSLGGSICITALENVNGKSAADSALLKMKQWISKLELEWTGCKNGNDQDEVLTGLQPHDNLKELIVRNYSGTSFPPWFTDRTTCFLKVIHLQRCHECTILPPLGKLQFLEHLYVESLPKLKKIHADFAGVDDFQSLKSLSFIDMVQLDGWYCLGSLAMYQLRDLTFSRCPKLTAIPVLGGLNSLQNLKVSGCDALGTLPHFSGNLASIQSLIIHGCPILISRYTNLELEWYKINTIPVVEFDGKKMSTQKDES</sequence>
<dbReference type="Gene3D" id="3.80.10.10">
    <property type="entry name" value="Ribonuclease Inhibitor"/>
    <property type="match status" value="1"/>
</dbReference>
<keyword evidence="3" id="KW-0547">Nucleotide-binding</keyword>
<feature type="domain" description="R13L1/DRL21-like LRR repeat region" evidence="8">
    <location>
        <begin position="673"/>
        <end position="795"/>
    </location>
</feature>
<dbReference type="PANTHER" id="PTHR36766">
    <property type="entry name" value="PLANT BROAD-SPECTRUM MILDEW RESISTANCE PROTEIN RPW8"/>
    <property type="match status" value="1"/>
</dbReference>
<dbReference type="EMBL" id="MLFT02000002">
    <property type="protein sequence ID" value="PHT56455.1"/>
    <property type="molecule type" value="Genomic_DNA"/>
</dbReference>
<evidence type="ECO:0000256" key="2">
    <source>
        <dbReference type="ARBA" id="ARBA00022614"/>
    </source>
</evidence>
<reference evidence="10" key="2">
    <citation type="journal article" date="2017" name="J. Anim. Genet.">
        <title>Multiple reference genome sequences of hot pepper reveal the massive evolution of plant disease resistance genes by retroduplication.</title>
        <authorList>
            <person name="Kim S."/>
            <person name="Park J."/>
            <person name="Yeom S.-I."/>
            <person name="Kim Y.-M."/>
            <person name="Seo E."/>
            <person name="Kim K.-T."/>
            <person name="Kim M.-S."/>
            <person name="Lee J.M."/>
            <person name="Cheong K."/>
            <person name="Shin H.-S."/>
            <person name="Kim S.-B."/>
            <person name="Han K."/>
            <person name="Lee J."/>
            <person name="Park M."/>
            <person name="Lee H.-A."/>
            <person name="Lee H.-Y."/>
            <person name="Lee Y."/>
            <person name="Oh S."/>
            <person name="Lee J.H."/>
            <person name="Choi E."/>
            <person name="Choi E."/>
            <person name="Lee S.E."/>
            <person name="Jeon J."/>
            <person name="Kim H."/>
            <person name="Choi G."/>
            <person name="Song H."/>
            <person name="Lee J."/>
            <person name="Lee S.-C."/>
            <person name="Kwon J.-K."/>
            <person name="Lee H.-Y."/>
            <person name="Koo N."/>
            <person name="Hong Y."/>
            <person name="Kim R.W."/>
            <person name="Kang W.-H."/>
            <person name="Huh J.H."/>
            <person name="Kang B.-C."/>
            <person name="Yang T.-J."/>
            <person name="Lee Y.-H."/>
            <person name="Bennetzen J.L."/>
            <person name="Choi D."/>
        </authorList>
    </citation>
    <scope>NUCLEOTIDE SEQUENCE [LARGE SCALE GENOMIC DNA]</scope>
    <source>
        <strain evidence="10">cv. PBC81</strain>
    </source>
</reference>
<dbReference type="Pfam" id="PF13855">
    <property type="entry name" value="LRR_8"/>
    <property type="match status" value="1"/>
</dbReference>
<keyword evidence="4" id="KW-0611">Plant defense</keyword>
<evidence type="ECO:0000259" key="6">
    <source>
        <dbReference type="Pfam" id="PF00931"/>
    </source>
</evidence>
<evidence type="ECO:0000256" key="1">
    <source>
        <dbReference type="ARBA" id="ARBA00008894"/>
    </source>
</evidence>
<evidence type="ECO:0000256" key="5">
    <source>
        <dbReference type="ARBA" id="ARBA00022840"/>
    </source>
</evidence>
<proteinExistence type="inferred from homology"/>
<dbReference type="InterPro" id="IPR027417">
    <property type="entry name" value="P-loop_NTPase"/>
</dbReference>
<comment type="caution">
    <text evidence="9">The sequence shown here is derived from an EMBL/GenBank/DDBJ whole genome shotgun (WGS) entry which is preliminary data.</text>
</comment>
<dbReference type="Pfam" id="PF00931">
    <property type="entry name" value="NB-ARC"/>
    <property type="match status" value="1"/>
</dbReference>
<name>A0A2G2XG34_CAPBA</name>
<organism evidence="9 10">
    <name type="scientific">Capsicum baccatum</name>
    <name type="common">Peruvian pepper</name>
    <dbReference type="NCBI Taxonomy" id="33114"/>
    <lineage>
        <taxon>Eukaryota</taxon>
        <taxon>Viridiplantae</taxon>
        <taxon>Streptophyta</taxon>
        <taxon>Embryophyta</taxon>
        <taxon>Tracheophyta</taxon>
        <taxon>Spermatophyta</taxon>
        <taxon>Magnoliopsida</taxon>
        <taxon>eudicotyledons</taxon>
        <taxon>Gunneridae</taxon>
        <taxon>Pentapetalae</taxon>
        <taxon>asterids</taxon>
        <taxon>lamiids</taxon>
        <taxon>Solanales</taxon>
        <taxon>Solanaceae</taxon>
        <taxon>Solanoideae</taxon>
        <taxon>Capsiceae</taxon>
        <taxon>Capsicum</taxon>
    </lineage>
</organism>
<dbReference type="Pfam" id="PF25019">
    <property type="entry name" value="LRR_R13L1-DRL21"/>
    <property type="match status" value="1"/>
</dbReference>
<protein>
    <submittedName>
        <fullName evidence="9">Uncharacterized protein</fullName>
    </submittedName>
</protein>
<keyword evidence="5" id="KW-0067">ATP-binding</keyword>
<dbReference type="Gene3D" id="1.10.10.10">
    <property type="entry name" value="Winged helix-like DNA-binding domain superfamily/Winged helix DNA-binding domain"/>
    <property type="match status" value="1"/>
</dbReference>
<dbReference type="Proteomes" id="UP000224567">
    <property type="component" value="Unassembled WGS sequence"/>
</dbReference>
<dbReference type="PROSITE" id="PS51450">
    <property type="entry name" value="LRR"/>
    <property type="match status" value="1"/>
</dbReference>
<evidence type="ECO:0000256" key="3">
    <source>
        <dbReference type="ARBA" id="ARBA00022741"/>
    </source>
</evidence>
<keyword evidence="2" id="KW-0433">Leucine-rich repeat</keyword>
<evidence type="ECO:0000256" key="4">
    <source>
        <dbReference type="ARBA" id="ARBA00022821"/>
    </source>
</evidence>
<dbReference type="SUPFAM" id="SSF52058">
    <property type="entry name" value="L domain-like"/>
    <property type="match status" value="1"/>
</dbReference>
<accession>A0A2G2XG34</accession>
<evidence type="ECO:0000259" key="8">
    <source>
        <dbReference type="Pfam" id="PF25019"/>
    </source>
</evidence>
<dbReference type="PRINTS" id="PR00364">
    <property type="entry name" value="DISEASERSIST"/>
</dbReference>
<dbReference type="InterPro" id="IPR058922">
    <property type="entry name" value="WHD_DRP"/>
</dbReference>
<gene>
    <name evidence="9" type="ORF">CQW23_04941</name>
</gene>
<dbReference type="InterPro" id="IPR032675">
    <property type="entry name" value="LRR_dom_sf"/>
</dbReference>
<dbReference type="InterPro" id="IPR001611">
    <property type="entry name" value="Leu-rich_rpt"/>
</dbReference>
<feature type="domain" description="Disease resistance protein winged helix" evidence="7">
    <location>
        <begin position="419"/>
        <end position="489"/>
    </location>
</feature>
<dbReference type="OrthoDB" id="2973320at2759"/>